<dbReference type="EMBL" id="PVTD01000009">
    <property type="protein sequence ID" value="PRY21559.1"/>
    <property type="molecule type" value="Genomic_DNA"/>
</dbReference>
<keyword evidence="3" id="KW-1185">Reference proteome</keyword>
<keyword evidence="1" id="KW-1133">Transmembrane helix</keyword>
<comment type="caution">
    <text evidence="2">The sequence shown here is derived from an EMBL/GenBank/DDBJ whole genome shotgun (WGS) entry which is preliminary data.</text>
</comment>
<evidence type="ECO:0000313" key="3">
    <source>
        <dbReference type="Proteomes" id="UP000239480"/>
    </source>
</evidence>
<dbReference type="Proteomes" id="UP000239480">
    <property type="component" value="Unassembled WGS sequence"/>
</dbReference>
<dbReference type="RefSeq" id="WP_106206857.1">
    <property type="nucleotide sequence ID" value="NZ_PVTD01000009.1"/>
</dbReference>
<proteinExistence type="predicted"/>
<evidence type="ECO:0000313" key="2">
    <source>
        <dbReference type="EMBL" id="PRY21559.1"/>
    </source>
</evidence>
<reference evidence="2 3" key="1">
    <citation type="submission" date="2018-03" db="EMBL/GenBank/DDBJ databases">
        <title>Genomic Encyclopedia of Archaeal and Bacterial Type Strains, Phase II (KMG-II): from individual species to whole genera.</title>
        <authorList>
            <person name="Goeker M."/>
        </authorList>
    </citation>
    <scope>NUCLEOTIDE SEQUENCE [LARGE SCALE GENOMIC DNA]</scope>
    <source>
        <strain evidence="2 3">DSM 29328</strain>
    </source>
</reference>
<dbReference type="AlphaFoldDB" id="A0A2T0RK55"/>
<keyword evidence="1" id="KW-0812">Transmembrane</keyword>
<sequence length="71" mass="7895">MDLLIWIGASVSILGLIGLVWCMLDVVRARREGLDDDAMRQRLQKAVTWNLAALFVSAFGLMMVIVGIFLT</sequence>
<dbReference type="OrthoDB" id="7875737at2"/>
<feature type="transmembrane region" description="Helical" evidence="1">
    <location>
        <begin position="6"/>
        <end position="27"/>
    </location>
</feature>
<name>A0A2T0RK55_9RHOB</name>
<keyword evidence="1" id="KW-0472">Membrane</keyword>
<organism evidence="2 3">
    <name type="scientific">Aliiruegeria haliotis</name>
    <dbReference type="NCBI Taxonomy" id="1280846"/>
    <lineage>
        <taxon>Bacteria</taxon>
        <taxon>Pseudomonadati</taxon>
        <taxon>Pseudomonadota</taxon>
        <taxon>Alphaproteobacteria</taxon>
        <taxon>Rhodobacterales</taxon>
        <taxon>Roseobacteraceae</taxon>
        <taxon>Aliiruegeria</taxon>
    </lineage>
</organism>
<protein>
    <submittedName>
        <fullName evidence="2">Uncharacterized protein</fullName>
    </submittedName>
</protein>
<feature type="transmembrane region" description="Helical" evidence="1">
    <location>
        <begin position="47"/>
        <end position="70"/>
    </location>
</feature>
<evidence type="ECO:0000256" key="1">
    <source>
        <dbReference type="SAM" id="Phobius"/>
    </source>
</evidence>
<gene>
    <name evidence="2" type="ORF">CLV78_109172</name>
</gene>
<accession>A0A2T0RK55</accession>